<organism evidence="1">
    <name type="scientific">bioreactor metagenome</name>
    <dbReference type="NCBI Taxonomy" id="1076179"/>
    <lineage>
        <taxon>unclassified sequences</taxon>
        <taxon>metagenomes</taxon>
        <taxon>ecological metagenomes</taxon>
    </lineage>
</organism>
<name>A0A645EDY7_9ZZZZ</name>
<gene>
    <name evidence="1" type="ORF">SDC9_147305</name>
</gene>
<accession>A0A645EDY7</accession>
<protein>
    <submittedName>
        <fullName evidence="1">Uncharacterized protein</fullName>
    </submittedName>
</protein>
<dbReference type="AlphaFoldDB" id="A0A645EDY7"/>
<dbReference type="EMBL" id="VSSQ01046156">
    <property type="protein sequence ID" value="MPN00111.1"/>
    <property type="molecule type" value="Genomic_DNA"/>
</dbReference>
<comment type="caution">
    <text evidence="1">The sequence shown here is derived from an EMBL/GenBank/DDBJ whole genome shotgun (WGS) entry which is preliminary data.</text>
</comment>
<proteinExistence type="predicted"/>
<reference evidence="1" key="1">
    <citation type="submission" date="2019-08" db="EMBL/GenBank/DDBJ databases">
        <authorList>
            <person name="Kucharzyk K."/>
            <person name="Murdoch R.W."/>
            <person name="Higgins S."/>
            <person name="Loffler F."/>
        </authorList>
    </citation>
    <scope>NUCLEOTIDE SEQUENCE</scope>
</reference>
<evidence type="ECO:0000313" key="1">
    <source>
        <dbReference type="EMBL" id="MPN00111.1"/>
    </source>
</evidence>
<sequence length="44" mass="5099">MMAAKENKLKIVEIKLKVRLPITYFLYGGMNLLNMEKTLNIVIC</sequence>